<dbReference type="PROSITE" id="PS51719">
    <property type="entry name" value="G_SEPTIN"/>
    <property type="match status" value="1"/>
</dbReference>
<dbReference type="InterPro" id="IPR030379">
    <property type="entry name" value="G_SEPTIN_dom"/>
</dbReference>
<keyword evidence="5" id="KW-0378">Hydrolase</keyword>
<dbReference type="GO" id="GO:0005525">
    <property type="term" value="F:GTP binding"/>
    <property type="evidence" value="ECO:0007669"/>
    <property type="project" value="UniProtKB-KW"/>
</dbReference>
<keyword evidence="1" id="KW-0547">Nucleotide-binding</keyword>
<protein>
    <submittedName>
        <fullName evidence="5">P-loop containing nucleoside triphosphate hydrolase</fullName>
    </submittedName>
</protein>
<dbReference type="EMBL" id="CP099418">
    <property type="protein sequence ID" value="USW48343.1"/>
    <property type="molecule type" value="Genomic_DNA"/>
</dbReference>
<dbReference type="AlphaFoldDB" id="A0A9Q9ALK3"/>
<dbReference type="Gene3D" id="3.40.50.300">
    <property type="entry name" value="P-loop containing nucleotide triphosphate hydrolases"/>
    <property type="match status" value="1"/>
</dbReference>
<keyword evidence="1" id="KW-0342">GTP-binding</keyword>
<feature type="transmembrane region" description="Helical" evidence="3">
    <location>
        <begin position="726"/>
        <end position="746"/>
    </location>
</feature>
<gene>
    <name evidence="5" type="ORF">Slin15195_G016620</name>
</gene>
<evidence type="ECO:0000259" key="4">
    <source>
        <dbReference type="PROSITE" id="PS51719"/>
    </source>
</evidence>
<feature type="region of interest" description="Disordered" evidence="2">
    <location>
        <begin position="1"/>
        <end position="231"/>
    </location>
</feature>
<evidence type="ECO:0000313" key="6">
    <source>
        <dbReference type="Proteomes" id="UP001056384"/>
    </source>
</evidence>
<evidence type="ECO:0000256" key="2">
    <source>
        <dbReference type="SAM" id="MobiDB-lite"/>
    </source>
</evidence>
<dbReference type="Pfam" id="PF00735">
    <property type="entry name" value="Septin"/>
    <property type="match status" value="1"/>
</dbReference>
<dbReference type="SUPFAM" id="SSF52540">
    <property type="entry name" value="P-loop containing nucleoside triphosphate hydrolases"/>
    <property type="match status" value="1"/>
</dbReference>
<keyword evidence="3" id="KW-1133">Transmembrane helix</keyword>
<dbReference type="InterPro" id="IPR027417">
    <property type="entry name" value="P-loop_NTPase"/>
</dbReference>
<feature type="compositionally biased region" description="Polar residues" evidence="2">
    <location>
        <begin position="209"/>
        <end position="220"/>
    </location>
</feature>
<keyword evidence="3" id="KW-0812">Transmembrane</keyword>
<name>A0A9Q9ALK3_9PEZI</name>
<feature type="compositionally biased region" description="Polar residues" evidence="2">
    <location>
        <begin position="87"/>
        <end position="105"/>
    </location>
</feature>
<feature type="domain" description="Septin-type G" evidence="4">
    <location>
        <begin position="251"/>
        <end position="554"/>
    </location>
</feature>
<keyword evidence="6" id="KW-1185">Reference proteome</keyword>
<dbReference type="Proteomes" id="UP001056384">
    <property type="component" value="Chromosome 1"/>
</dbReference>
<sequence>MNTTQSTDTGHSKGKKAAGSRLPQPPTGRSAGATIFFIKSEKELEQSQQRGRKKSRSTVVSADGQAPGTMAGSSFGVQSLDAAMNEGSLSRTARNSSAQSSTSRGELSPARGKKIKSGNRVHPTILATGQRIISSDRTSSVMSPTLADSPSKHLLFRSNSGTSADMSAPLTPIKLSPHREAISPSTPRSGSPKSFRLSDEEHSVRDETGSQAICSSSGDEGQSPDLERTPQLVMPSLSMPVRRPFTDQGRRTGRAKIMVVGPKRVGKTSFIHSLYRSCEHIVHMDQVTPSIPSQSSFMTESSHYMPTTMFNEIGASTRSYPAWWTDSENRRTIHRRLSVGEGVLERNLTFVDTPGLEGEDQIQQILNHVKLTLRRTAHMDSMSDSEIISLLSGDGGVQIDAVIYLFEPSSLHGQEQSPSNQDGAHDELLRYLGKWTNLIPVVAQADTLSSEALSARKSEVAEHLDGLQIPRFELGDSTLSSTLPALPLGVSSAPGDDTEEVDASVLMSSQYLRPLATSDLGTLVDALLEPSNIARMRHTSATKFLLWRQQNVTEDDTLHKQTLLQSPQLGYHSRVTSAGSLLDDPSKVLVPHSLLSYHRSASPAISDISGQFGPGTGASTQALAHYNEQTQAQQPTEPFKQVRLAKWAQDLQRSLNNERRKYEPFYAGNVSGWPSADREKNDQALVSTREGYQSKRGRLGGDIGVFDPRDPLGVLALGQTVRQRGFVLLQVVGGAGLLGAAAYWIMRHWLEVQDFLGIGQPSGMVTTTALPPPTPQRLGHWLDEEYLRGFFGWGR</sequence>
<evidence type="ECO:0000256" key="1">
    <source>
        <dbReference type="RuleBase" id="RU004560"/>
    </source>
</evidence>
<proteinExistence type="inferred from homology"/>
<organism evidence="5 6">
    <name type="scientific">Septoria linicola</name>
    <dbReference type="NCBI Taxonomy" id="215465"/>
    <lineage>
        <taxon>Eukaryota</taxon>
        <taxon>Fungi</taxon>
        <taxon>Dikarya</taxon>
        <taxon>Ascomycota</taxon>
        <taxon>Pezizomycotina</taxon>
        <taxon>Dothideomycetes</taxon>
        <taxon>Dothideomycetidae</taxon>
        <taxon>Mycosphaerellales</taxon>
        <taxon>Mycosphaerellaceae</taxon>
        <taxon>Septoria</taxon>
    </lineage>
</organism>
<keyword evidence="3" id="KW-0472">Membrane</keyword>
<dbReference type="OrthoDB" id="4150765at2759"/>
<dbReference type="GO" id="GO:0016787">
    <property type="term" value="F:hydrolase activity"/>
    <property type="evidence" value="ECO:0007669"/>
    <property type="project" value="UniProtKB-KW"/>
</dbReference>
<accession>A0A9Q9ALK3</accession>
<reference evidence="5" key="1">
    <citation type="submission" date="2022-06" db="EMBL/GenBank/DDBJ databases">
        <title>Complete genome sequences of two strains of the flax pathogen Septoria linicola.</title>
        <authorList>
            <person name="Lapalu N."/>
            <person name="Simon A."/>
            <person name="Demenou B."/>
            <person name="Paumier D."/>
            <person name="Guillot M.-P."/>
            <person name="Gout L."/>
            <person name="Valade R."/>
        </authorList>
    </citation>
    <scope>NUCLEOTIDE SEQUENCE</scope>
    <source>
        <strain evidence="5">SE15195</strain>
    </source>
</reference>
<evidence type="ECO:0000256" key="3">
    <source>
        <dbReference type="SAM" id="Phobius"/>
    </source>
</evidence>
<feature type="compositionally biased region" description="Polar residues" evidence="2">
    <location>
        <begin position="131"/>
        <end position="148"/>
    </location>
</feature>
<feature type="compositionally biased region" description="Polar residues" evidence="2">
    <location>
        <begin position="183"/>
        <end position="192"/>
    </location>
</feature>
<comment type="similarity">
    <text evidence="1">Belongs to the TRAFAC class TrmE-Era-EngA-EngB-Septin-like GTPase superfamily. Septin GTPase family.</text>
</comment>
<evidence type="ECO:0000313" key="5">
    <source>
        <dbReference type="EMBL" id="USW48343.1"/>
    </source>
</evidence>
<feature type="compositionally biased region" description="Basic and acidic residues" evidence="2">
    <location>
        <begin position="196"/>
        <end position="208"/>
    </location>
</feature>